<evidence type="ECO:0000256" key="1">
    <source>
        <dbReference type="SAM" id="MobiDB-lite"/>
    </source>
</evidence>
<proteinExistence type="predicted"/>
<dbReference type="InterPro" id="IPR029480">
    <property type="entry name" value="Transpos_assoc"/>
</dbReference>
<feature type="domain" description="DUF4218" evidence="3">
    <location>
        <begin position="685"/>
        <end position="797"/>
    </location>
</feature>
<name>A0AA38TQY0_9ASTR</name>
<gene>
    <name evidence="5" type="ORF">OSB04_013305</name>
</gene>
<dbReference type="InterPro" id="IPR025312">
    <property type="entry name" value="DUF4216"/>
</dbReference>
<dbReference type="PANTHER" id="PTHR10775:SF185">
    <property type="entry name" value="OS08G0208400 PROTEIN"/>
    <property type="match status" value="1"/>
</dbReference>
<evidence type="ECO:0008006" key="7">
    <source>
        <dbReference type="Google" id="ProtNLM"/>
    </source>
</evidence>
<evidence type="ECO:0000259" key="2">
    <source>
        <dbReference type="Pfam" id="PF13952"/>
    </source>
</evidence>
<evidence type="ECO:0000313" key="5">
    <source>
        <dbReference type="EMBL" id="KAJ9558691.1"/>
    </source>
</evidence>
<feature type="region of interest" description="Disordered" evidence="1">
    <location>
        <begin position="1354"/>
        <end position="1400"/>
    </location>
</feature>
<feature type="domain" description="DUF4216" evidence="2">
    <location>
        <begin position="945"/>
        <end position="1017"/>
    </location>
</feature>
<dbReference type="PANTHER" id="PTHR10775">
    <property type="entry name" value="OS08G0208400 PROTEIN"/>
    <property type="match status" value="1"/>
</dbReference>
<dbReference type="EMBL" id="JARYMX010000003">
    <property type="protein sequence ID" value="KAJ9558691.1"/>
    <property type="molecule type" value="Genomic_DNA"/>
</dbReference>
<dbReference type="Pfam" id="PF02992">
    <property type="entry name" value="Transposase_21"/>
    <property type="match status" value="1"/>
</dbReference>
<sequence length="1437" mass="165283">MKQYIMTIDKSWTTCRRRNSDEFWNGLKAFIEIAKRHVNSDGVVRCPCRRCLNFQRHTPNIVEAHIHSYGFQTAYTKWVYHGEVDTPSPVVANVASTTDEMIDVLNDIIGETNTNDEDADVDEGTTSEGGIGSDKDFGELFEEVETELYPGCTWLSSLNGLAKLLHMKVVNKWTNSSFNQLLEFLQFALPKENKIPASYYEAKKRLRKIGLGYQSIHVCKNDCCLFWKENDSKHNCPICGESRWVDKNTKGKKVAHKVLRYFPLTPRLKRLYGSRHTAKDMTWHYTGRSTEAGTMRHPVDGSAWKDFDTRYPEFAAEPRNIRLGLAADGFNPYGNMSLSYSMWPVILTTYNTPPWLCMKESSFMLTLLIPGPKSPGKDMDVFLRPLVDELKTLWVEGVQTRDAVTNTVFTMRAALLWTINDFPARSSLSGWSGQGYKACPTCNEDTPSCRVVGKTSYVGHRRFLSSDHRWRKSKLFDGKHEKRLPPRRLDTAAILNQLAHVPIRTPGKHPRFGGVKRKRDPRELNWTKRSIFFELEYWSSLELKHNLDVMHVEKNICESLLGTLLMNDKSKDTTSARVDLKEWGIRKELWLQEKDNKIFKPHPKYSFSTDDRRRFCQFIKGVKLPDGFGSNFKKKVTDNDTNITGLKSHDYHILMQRLLPVGVRGYLDTNISTAIFELCTFFKQICARTLMVEDMKKAEDQLIMILCKLELIFPPAFFDIMIHLVMHLPEEAILGGPVYMRWMYPFERYMKKLKNYVRNKAKPEGSIAEGYVADEPLTFCSMYLQGVHTKFNRPDRNVDVVISKRQLSVFESQCRPTSASKIIFLELAVRKTAEWFILYNCPEIQVYMDQFNSEVQGGNLKQEFPRWFYKKMCGLRQEGSPECTEELLSLAHGSDINAHSYSACIVNGVRFVVHSRDIQHTTQNSGVAVPGIDGFTFYGQLEEIVELHYLNGYSVVLFRCKWFNTDPNKGRSITKNNITSININSEWYKDDQFIFATQAKQVFYIEDPSQRRNWRVVEDVNHRKIWDHPNINVVNEIDVVHDNSSSDFELIVDLGELPCMSLELRGQSSLVVDSLAAPVVDDEDFTNDEDEDEDVDIDDVELSENDDNASSVAQYCSKSAVPQKEVWWICWEASLYHSGSHKQNSLKSLKWVLKQMESNRSKIANRETKELIYYTSVVMSAAVARGHGGDAGAKPKKKRGMSTSKNLDVAFRANGDKPLPVEFDVTDKTFKPIGPGNNGALFTRYLGNLIGHGTSPYHRSWNNVSPEFRMSIIRRLRRYFILDSTVPEWPMILAGIERQCQDLYKNRKSKLKDYFEKVGGEKDVANARRNRPPHLDDEQWDNTIDLFLDAKFKQRSKTNSQNRSHSRYPTLQGSSSYAASRYKKRNRETQELQGPIDNWHDMHYRSNGGWVNDLARSDHEAMLAERTSQTQQDGSAS</sequence>
<reference evidence="5" key="1">
    <citation type="submission" date="2023-03" db="EMBL/GenBank/DDBJ databases">
        <title>Chromosome-scale reference genome and RAD-based genetic map of yellow starthistle (Centaurea solstitialis) reveal putative structural variation and QTLs associated with invader traits.</title>
        <authorList>
            <person name="Reatini B."/>
            <person name="Cang F.A."/>
            <person name="Jiang Q."/>
            <person name="Mckibben M.T.W."/>
            <person name="Barker M.S."/>
            <person name="Rieseberg L.H."/>
            <person name="Dlugosch K.M."/>
        </authorList>
    </citation>
    <scope>NUCLEOTIDE SEQUENCE</scope>
    <source>
        <strain evidence="5">CAN-66</strain>
        <tissue evidence="5">Leaf</tissue>
    </source>
</reference>
<keyword evidence="6" id="KW-1185">Reference proteome</keyword>
<dbReference type="Pfam" id="PF13952">
    <property type="entry name" value="DUF4216"/>
    <property type="match status" value="1"/>
</dbReference>
<comment type="caution">
    <text evidence="5">The sequence shown here is derived from an EMBL/GenBank/DDBJ whole genome shotgun (WGS) entry which is preliminary data.</text>
</comment>
<evidence type="ECO:0000313" key="6">
    <source>
        <dbReference type="Proteomes" id="UP001172457"/>
    </source>
</evidence>
<dbReference type="Pfam" id="PF13960">
    <property type="entry name" value="DUF4218"/>
    <property type="match status" value="1"/>
</dbReference>
<dbReference type="Proteomes" id="UP001172457">
    <property type="component" value="Chromosome 3"/>
</dbReference>
<dbReference type="InterPro" id="IPR025452">
    <property type="entry name" value="DUF4218"/>
</dbReference>
<feature type="domain" description="Transposase-associated" evidence="4">
    <location>
        <begin position="10"/>
        <end position="83"/>
    </location>
</feature>
<protein>
    <recommendedName>
        <fullName evidence="7">Transposase</fullName>
    </recommendedName>
</protein>
<evidence type="ECO:0000259" key="4">
    <source>
        <dbReference type="Pfam" id="PF13963"/>
    </source>
</evidence>
<dbReference type="InterPro" id="IPR004242">
    <property type="entry name" value="Transposase_21"/>
</dbReference>
<organism evidence="5 6">
    <name type="scientific">Centaurea solstitialis</name>
    <name type="common">yellow star-thistle</name>
    <dbReference type="NCBI Taxonomy" id="347529"/>
    <lineage>
        <taxon>Eukaryota</taxon>
        <taxon>Viridiplantae</taxon>
        <taxon>Streptophyta</taxon>
        <taxon>Embryophyta</taxon>
        <taxon>Tracheophyta</taxon>
        <taxon>Spermatophyta</taxon>
        <taxon>Magnoliopsida</taxon>
        <taxon>eudicotyledons</taxon>
        <taxon>Gunneridae</taxon>
        <taxon>Pentapetalae</taxon>
        <taxon>asterids</taxon>
        <taxon>campanulids</taxon>
        <taxon>Asterales</taxon>
        <taxon>Asteraceae</taxon>
        <taxon>Carduoideae</taxon>
        <taxon>Cardueae</taxon>
        <taxon>Centaureinae</taxon>
        <taxon>Centaurea</taxon>
    </lineage>
</organism>
<dbReference type="Pfam" id="PF13963">
    <property type="entry name" value="Transpos_assoc"/>
    <property type="match status" value="1"/>
</dbReference>
<accession>A0AA38TQY0</accession>
<evidence type="ECO:0000259" key="3">
    <source>
        <dbReference type="Pfam" id="PF13960"/>
    </source>
</evidence>
<feature type="compositionally biased region" description="Polar residues" evidence="1">
    <location>
        <begin position="1357"/>
        <end position="1378"/>
    </location>
</feature>